<dbReference type="OrthoDB" id="2376882at2"/>
<reference evidence="1 2" key="1">
    <citation type="submission" date="2019-05" db="EMBL/GenBank/DDBJ databases">
        <title>Culicoidintestinum kansasii gen. nov., sp. nov. from the gastrointestinal tract of the biting midge, Culicoides sonorensis.</title>
        <authorList>
            <person name="Neupane S."/>
            <person name="Ghosh A."/>
            <person name="Gunther S."/>
            <person name="Martin K."/>
            <person name="Zurek L."/>
        </authorList>
    </citation>
    <scope>NUCLEOTIDE SEQUENCE [LARGE SCALE GENOMIC DNA]</scope>
    <source>
        <strain evidence="1 2">CS-1</strain>
    </source>
</reference>
<dbReference type="AlphaFoldDB" id="A0A5R8Q6L0"/>
<evidence type="ECO:0000313" key="1">
    <source>
        <dbReference type="EMBL" id="TLG70290.1"/>
    </source>
</evidence>
<proteinExistence type="predicted"/>
<sequence>MLKPDKVRKIEKWYPFAALSDPIAGQYHLDRINNLKTKPELSEEQIEEINQVMLTIRPKETKIALKYFKDGQIIAITGRVDKVDLIDRYIDIQDTKYEFAAFISIEIVGDDID</sequence>
<keyword evidence="2" id="KW-1185">Reference proteome</keyword>
<dbReference type="RefSeq" id="WP_138192714.1">
    <property type="nucleotide sequence ID" value="NZ_VBWP01000019.1"/>
</dbReference>
<evidence type="ECO:0000313" key="2">
    <source>
        <dbReference type="Proteomes" id="UP000306912"/>
    </source>
</evidence>
<gene>
    <name evidence="1" type="ORF">FEZ08_11935</name>
</gene>
<dbReference type="InterPro" id="IPR014962">
    <property type="entry name" value="YolD"/>
</dbReference>
<dbReference type="Proteomes" id="UP000306912">
    <property type="component" value="Unassembled WGS sequence"/>
</dbReference>
<protein>
    <submittedName>
        <fullName evidence="1">YolD-like family protein</fullName>
    </submittedName>
</protein>
<organism evidence="1 2">
    <name type="scientific">Culicoidibacter larvae</name>
    <dbReference type="NCBI Taxonomy" id="2579976"/>
    <lineage>
        <taxon>Bacteria</taxon>
        <taxon>Bacillati</taxon>
        <taxon>Bacillota</taxon>
        <taxon>Culicoidibacteria</taxon>
        <taxon>Culicoidibacterales</taxon>
        <taxon>Culicoidibacteraceae</taxon>
        <taxon>Culicoidibacter</taxon>
    </lineage>
</organism>
<name>A0A5R8Q6L0_9FIRM</name>
<comment type="caution">
    <text evidence="1">The sequence shown here is derived from an EMBL/GenBank/DDBJ whole genome shotgun (WGS) entry which is preliminary data.</text>
</comment>
<accession>A0A5R8Q6L0</accession>
<dbReference type="Pfam" id="PF08863">
    <property type="entry name" value="YolD"/>
    <property type="match status" value="1"/>
</dbReference>
<dbReference type="EMBL" id="VBWP01000019">
    <property type="protein sequence ID" value="TLG70290.1"/>
    <property type="molecule type" value="Genomic_DNA"/>
</dbReference>
<dbReference type="InParanoid" id="A0A5R8Q6L0"/>